<name>A0A7T7M823_9ACTO</name>
<keyword evidence="3" id="KW-1185">Reference proteome</keyword>
<feature type="region of interest" description="Disordered" evidence="1">
    <location>
        <begin position="1"/>
        <end position="51"/>
    </location>
</feature>
<gene>
    <name evidence="2" type="ORF">JG540_05845</name>
</gene>
<dbReference type="EMBL" id="CP066802">
    <property type="protein sequence ID" value="QQM66633.1"/>
    <property type="molecule type" value="Genomic_DNA"/>
</dbReference>
<protein>
    <submittedName>
        <fullName evidence="2">DUF3710 domain-containing protein</fullName>
    </submittedName>
</protein>
<dbReference type="Proteomes" id="UP000595895">
    <property type="component" value="Chromosome"/>
</dbReference>
<dbReference type="KEGG" id="awe:JG540_05845"/>
<evidence type="ECO:0000256" key="1">
    <source>
        <dbReference type="SAM" id="MobiDB-lite"/>
    </source>
</evidence>
<evidence type="ECO:0000313" key="3">
    <source>
        <dbReference type="Proteomes" id="UP000595895"/>
    </source>
</evidence>
<dbReference type="Pfam" id="PF12502">
    <property type="entry name" value="DUF3710"/>
    <property type="match status" value="1"/>
</dbReference>
<dbReference type="InterPro" id="IPR022183">
    <property type="entry name" value="DUF3710"/>
</dbReference>
<reference evidence="2 3" key="1">
    <citation type="submission" date="2020-12" db="EMBL/GenBank/DDBJ databases">
        <authorList>
            <person name="Zhou J."/>
        </authorList>
    </citation>
    <scope>NUCLEOTIDE SEQUENCE [LARGE SCALE GENOMIC DNA]</scope>
    <source>
        <strain evidence="2 3">CCUG 61299</strain>
    </source>
</reference>
<dbReference type="AlphaFoldDB" id="A0A7T7M823"/>
<proteinExistence type="predicted"/>
<sequence>MALFSRRRGKDGPAPEPLQEEGTVSQEEREPEGASADDATGPWDSRQAPQDEVNRIDLGSLRIPVVDGMQLRLEAPQPGADIASVSLVLAGSQMSLRVFAAPRSESLWDEVRQEITTTITDNGGEVTVEEGPFGRELSTVVPVLDPSGKTVRSGLRLVGVDGPRWMLRADFLGAAATSPEAATALEEILGGIIVHRDSLPRPPREPLPLHAPGQAPGPEVEDLPGLDPLMPGPTIAEVR</sequence>
<evidence type="ECO:0000313" key="2">
    <source>
        <dbReference type="EMBL" id="QQM66633.1"/>
    </source>
</evidence>
<dbReference type="RefSeq" id="WP_200274723.1">
    <property type="nucleotide sequence ID" value="NZ_CP066802.1"/>
</dbReference>
<organism evidence="2 3">
    <name type="scientific">Actinomyces weissii</name>
    <dbReference type="NCBI Taxonomy" id="675090"/>
    <lineage>
        <taxon>Bacteria</taxon>
        <taxon>Bacillati</taxon>
        <taxon>Actinomycetota</taxon>
        <taxon>Actinomycetes</taxon>
        <taxon>Actinomycetales</taxon>
        <taxon>Actinomycetaceae</taxon>
        <taxon>Actinomyces</taxon>
    </lineage>
</organism>
<feature type="region of interest" description="Disordered" evidence="1">
    <location>
        <begin position="197"/>
        <end position="239"/>
    </location>
</feature>
<accession>A0A7T7M823</accession>